<dbReference type="InterPro" id="IPR016195">
    <property type="entry name" value="Pol/histidinol_Pase-like"/>
</dbReference>
<dbReference type="InterPro" id="IPR010140">
    <property type="entry name" value="Histidinol_P_phosphatase_HisJ"/>
</dbReference>
<evidence type="ECO:0000256" key="2">
    <source>
        <dbReference type="ARBA" id="ARBA00009152"/>
    </source>
</evidence>
<comment type="catalytic activity">
    <reaction evidence="7 8">
        <text>L-histidinol phosphate + H2O = L-histidinol + phosphate</text>
        <dbReference type="Rhea" id="RHEA:14465"/>
        <dbReference type="ChEBI" id="CHEBI:15377"/>
        <dbReference type="ChEBI" id="CHEBI:43474"/>
        <dbReference type="ChEBI" id="CHEBI:57699"/>
        <dbReference type="ChEBI" id="CHEBI:57980"/>
        <dbReference type="EC" id="3.1.3.15"/>
    </reaction>
</comment>
<gene>
    <name evidence="10" type="ORF">PCORN_04672</name>
</gene>
<dbReference type="Pfam" id="PF02811">
    <property type="entry name" value="PHP"/>
    <property type="match status" value="1"/>
</dbReference>
<evidence type="ECO:0000256" key="8">
    <source>
        <dbReference type="RuleBase" id="RU366003"/>
    </source>
</evidence>
<dbReference type="InterPro" id="IPR004013">
    <property type="entry name" value="PHP_dom"/>
</dbReference>
<reference evidence="10 11" key="1">
    <citation type="journal article" date="2014" name="Int. J. Syst. Evol. Microbiol.">
        <title>Listeria floridensis sp. nov., Listeria aquatica sp. nov., Listeria cornellensis sp. nov., Listeria riparia sp. nov. and Listeria grandensis sp. nov., from agricultural and natural environments.</title>
        <authorList>
            <person name="den Bakker H.C."/>
            <person name="Warchocki S."/>
            <person name="Wright E.M."/>
            <person name="Allred A.F."/>
            <person name="Ahlstrom C."/>
            <person name="Manuel C.S."/>
            <person name="Stasiewicz M.J."/>
            <person name="Burrell A."/>
            <person name="Roof S."/>
            <person name="Strawn L."/>
            <person name="Fortes E.D."/>
            <person name="Nightingale K.K."/>
            <person name="Kephart D."/>
            <person name="Wiedmann M."/>
        </authorList>
    </citation>
    <scope>NUCLEOTIDE SEQUENCE [LARGE SCALE GENOMIC DNA]</scope>
    <source>
        <strain evidence="11">FSL F6-969</strain>
    </source>
</reference>
<dbReference type="AlphaFoldDB" id="W7CFI7"/>
<dbReference type="PATRIC" id="fig|1265820.5.peg.922"/>
<accession>W7CFI7</accession>
<comment type="caution">
    <text evidence="10">The sequence shown here is derived from an EMBL/GenBank/DDBJ whole genome shotgun (WGS) entry which is preliminary data.</text>
</comment>
<comment type="similarity">
    <text evidence="2 8">Belongs to the PHP hydrolase family. HisK subfamily.</text>
</comment>
<keyword evidence="4 8" id="KW-0028">Amino-acid biosynthesis</keyword>
<dbReference type="Gene3D" id="3.20.20.140">
    <property type="entry name" value="Metal-dependent hydrolases"/>
    <property type="match status" value="1"/>
</dbReference>
<dbReference type="PANTHER" id="PTHR21039:SF0">
    <property type="entry name" value="HISTIDINOL-PHOSPHATASE"/>
    <property type="match status" value="1"/>
</dbReference>
<evidence type="ECO:0000256" key="4">
    <source>
        <dbReference type="ARBA" id="ARBA00022605"/>
    </source>
</evidence>
<dbReference type="SUPFAM" id="SSF89550">
    <property type="entry name" value="PHP domain-like"/>
    <property type="match status" value="1"/>
</dbReference>
<keyword evidence="11" id="KW-1185">Reference proteome</keyword>
<keyword evidence="6 8" id="KW-0368">Histidine biosynthesis</keyword>
<proteinExistence type="inferred from homology"/>
<evidence type="ECO:0000256" key="3">
    <source>
        <dbReference type="ARBA" id="ARBA00013085"/>
    </source>
</evidence>
<dbReference type="EC" id="3.1.3.15" evidence="3 8"/>
<dbReference type="GO" id="GO:0005737">
    <property type="term" value="C:cytoplasm"/>
    <property type="evidence" value="ECO:0007669"/>
    <property type="project" value="TreeGrafter"/>
</dbReference>
<evidence type="ECO:0000313" key="10">
    <source>
        <dbReference type="EMBL" id="EUJ31603.1"/>
    </source>
</evidence>
<sequence length="276" mass="31625">MKKWDGHTHTEFCPHGSGDRLESMIEKAITLGFTDYSITEHPPMPVAFEELIANPMEDIATAAIRWDQLDTYFKHAHEMKQKYKNQIRIHVGLEVDFLPGFERDTRALLREYGSQMDDSILSLHFMPGTEGWRFIDFSAEDFEAGILQHYGDFAAVQKAYYALIRESLFADLGVAKPKRLGHISLCQKFQGFFTEEETGIKSEARLQISQLLKDVKAQEYQLDWNTAGLYKEFCGETYPPLDVAKEARGLGIELVYGSDAHRLADVGRGYDYYEEN</sequence>
<dbReference type="NCBIfam" id="NF005996">
    <property type="entry name" value="PRK08123.1"/>
    <property type="match status" value="1"/>
</dbReference>
<dbReference type="CDD" id="cd12110">
    <property type="entry name" value="PHP_HisPPase_Hisj_like"/>
    <property type="match status" value="1"/>
</dbReference>
<dbReference type="GO" id="GO:0000105">
    <property type="term" value="P:L-histidine biosynthetic process"/>
    <property type="evidence" value="ECO:0007669"/>
    <property type="project" value="UniProtKB-UniRule"/>
</dbReference>
<comment type="pathway">
    <text evidence="1 8">Amino-acid biosynthesis; L-histidine biosynthesis; L-histidine from 5-phospho-alpha-D-ribose 1-diphosphate: step 8/9.</text>
</comment>
<evidence type="ECO:0000256" key="5">
    <source>
        <dbReference type="ARBA" id="ARBA00022801"/>
    </source>
</evidence>
<evidence type="ECO:0000259" key="9">
    <source>
        <dbReference type="Pfam" id="PF02811"/>
    </source>
</evidence>
<dbReference type="UniPathway" id="UPA00031">
    <property type="reaction ID" value="UER00013"/>
</dbReference>
<dbReference type="PANTHER" id="PTHR21039">
    <property type="entry name" value="HISTIDINOL PHOSPHATASE-RELATED"/>
    <property type="match status" value="1"/>
</dbReference>
<evidence type="ECO:0000313" key="11">
    <source>
        <dbReference type="Proteomes" id="UP000019254"/>
    </source>
</evidence>
<dbReference type="RefSeq" id="WP_036077769.1">
    <property type="nucleotide sequence ID" value="NZ_AODE01000010.1"/>
</dbReference>
<dbReference type="STRING" id="1265820.PCORN_04672"/>
<protein>
    <recommendedName>
        <fullName evidence="3 8">Histidinol-phosphatase</fullName>
        <shortName evidence="8">HolPase</shortName>
        <ecNumber evidence="3 8">3.1.3.15</ecNumber>
    </recommendedName>
</protein>
<name>W7CFI7_9LIST</name>
<dbReference type="Proteomes" id="UP000019254">
    <property type="component" value="Unassembled WGS sequence"/>
</dbReference>
<evidence type="ECO:0000256" key="1">
    <source>
        <dbReference type="ARBA" id="ARBA00004970"/>
    </source>
</evidence>
<evidence type="ECO:0000256" key="7">
    <source>
        <dbReference type="ARBA" id="ARBA00049158"/>
    </source>
</evidence>
<keyword evidence="5 8" id="KW-0378">Hydrolase</keyword>
<dbReference type="EMBL" id="AODE01000010">
    <property type="protein sequence ID" value="EUJ31603.1"/>
    <property type="molecule type" value="Genomic_DNA"/>
</dbReference>
<feature type="domain" description="PHP" evidence="9">
    <location>
        <begin position="5"/>
        <end position="226"/>
    </location>
</feature>
<dbReference type="NCBIfam" id="TIGR01856">
    <property type="entry name" value="hisJ_fam"/>
    <property type="match status" value="1"/>
</dbReference>
<organism evidence="10 11">
    <name type="scientific">Listeria cornellensis FSL F6-0969</name>
    <dbReference type="NCBI Taxonomy" id="1265820"/>
    <lineage>
        <taxon>Bacteria</taxon>
        <taxon>Bacillati</taxon>
        <taxon>Bacillota</taxon>
        <taxon>Bacilli</taxon>
        <taxon>Bacillales</taxon>
        <taxon>Listeriaceae</taxon>
        <taxon>Listeria</taxon>
    </lineage>
</organism>
<evidence type="ECO:0000256" key="6">
    <source>
        <dbReference type="ARBA" id="ARBA00023102"/>
    </source>
</evidence>
<dbReference type="GO" id="GO:0004401">
    <property type="term" value="F:histidinol-phosphatase activity"/>
    <property type="evidence" value="ECO:0007669"/>
    <property type="project" value="UniProtKB-UniRule"/>
</dbReference>